<comment type="caution">
    <text evidence="3">The sequence shown here is derived from an EMBL/GenBank/DDBJ whole genome shotgun (WGS) entry which is preliminary data.</text>
</comment>
<protein>
    <submittedName>
        <fullName evidence="3">GHKL domain-containing protein</fullName>
    </submittedName>
</protein>
<dbReference type="EMBL" id="QVEW01000019">
    <property type="protein sequence ID" value="RGB94260.1"/>
    <property type="molecule type" value="Genomic_DNA"/>
</dbReference>
<feature type="transmembrane region" description="Helical" evidence="1">
    <location>
        <begin position="166"/>
        <end position="189"/>
    </location>
</feature>
<feature type="transmembrane region" description="Helical" evidence="1">
    <location>
        <begin position="6"/>
        <end position="25"/>
    </location>
</feature>
<keyword evidence="1" id="KW-0812">Transmembrane</keyword>
<reference evidence="3 4" key="1">
    <citation type="submission" date="2018-08" db="EMBL/GenBank/DDBJ databases">
        <title>A genome reference for cultivated species of the human gut microbiota.</title>
        <authorList>
            <person name="Zou Y."/>
            <person name="Xue W."/>
            <person name="Luo G."/>
        </authorList>
    </citation>
    <scope>NUCLEOTIDE SEQUENCE [LARGE SCALE GENOMIC DNA]</scope>
    <source>
        <strain evidence="3 4">AF29-11BH</strain>
    </source>
</reference>
<feature type="transmembrane region" description="Helical" evidence="1">
    <location>
        <begin position="195"/>
        <end position="215"/>
    </location>
</feature>
<evidence type="ECO:0000313" key="4">
    <source>
        <dbReference type="Proteomes" id="UP000260783"/>
    </source>
</evidence>
<dbReference type="PANTHER" id="PTHR40448:SF1">
    <property type="entry name" value="TWO-COMPONENT SENSOR HISTIDINE KINASE"/>
    <property type="match status" value="1"/>
</dbReference>
<accession>A0A3E2UDQ1</accession>
<dbReference type="Pfam" id="PF14501">
    <property type="entry name" value="HATPase_c_5"/>
    <property type="match status" value="1"/>
</dbReference>
<keyword evidence="1" id="KW-1133">Transmembrane helix</keyword>
<dbReference type="PANTHER" id="PTHR40448">
    <property type="entry name" value="TWO-COMPONENT SENSOR HISTIDINE KINASE"/>
    <property type="match status" value="1"/>
</dbReference>
<evidence type="ECO:0000313" key="3">
    <source>
        <dbReference type="EMBL" id="RGB94260.1"/>
    </source>
</evidence>
<dbReference type="GO" id="GO:0042802">
    <property type="term" value="F:identical protein binding"/>
    <property type="evidence" value="ECO:0007669"/>
    <property type="project" value="TreeGrafter"/>
</dbReference>
<dbReference type="InterPro" id="IPR032834">
    <property type="entry name" value="NatK-like_C"/>
</dbReference>
<organism evidence="3 4">
    <name type="scientific">Faecalibacterium prausnitzii</name>
    <dbReference type="NCBI Taxonomy" id="853"/>
    <lineage>
        <taxon>Bacteria</taxon>
        <taxon>Bacillati</taxon>
        <taxon>Bacillota</taxon>
        <taxon>Clostridia</taxon>
        <taxon>Eubacteriales</taxon>
        <taxon>Oscillospiraceae</taxon>
        <taxon>Faecalibacterium</taxon>
    </lineage>
</organism>
<proteinExistence type="predicted"/>
<evidence type="ECO:0000256" key="1">
    <source>
        <dbReference type="SAM" id="Phobius"/>
    </source>
</evidence>
<dbReference type="InterPro" id="IPR036890">
    <property type="entry name" value="HATPase_C_sf"/>
</dbReference>
<gene>
    <name evidence="3" type="ORF">DWZ04_13970</name>
</gene>
<keyword evidence="1" id="KW-0472">Membrane</keyword>
<name>A0A3E2UDQ1_9FIRM</name>
<evidence type="ECO:0000259" key="2">
    <source>
        <dbReference type="Pfam" id="PF14501"/>
    </source>
</evidence>
<feature type="transmembrane region" description="Helical" evidence="1">
    <location>
        <begin position="61"/>
        <end position="79"/>
    </location>
</feature>
<dbReference type="Gene3D" id="3.30.565.10">
    <property type="entry name" value="Histidine kinase-like ATPase, C-terminal domain"/>
    <property type="match status" value="1"/>
</dbReference>
<feature type="transmembrane region" description="Helical" evidence="1">
    <location>
        <begin position="32"/>
        <end position="55"/>
    </location>
</feature>
<dbReference type="RefSeq" id="WP_117527978.1">
    <property type="nucleotide sequence ID" value="NZ_JAQCXC010000015.1"/>
</dbReference>
<feature type="transmembrane region" description="Helical" evidence="1">
    <location>
        <begin position="127"/>
        <end position="145"/>
    </location>
</feature>
<dbReference type="CDD" id="cd16935">
    <property type="entry name" value="HATPase_AgrC-ComD-like"/>
    <property type="match status" value="1"/>
</dbReference>
<feature type="transmembrane region" description="Helical" evidence="1">
    <location>
        <begin position="86"/>
        <end position="115"/>
    </location>
</feature>
<feature type="domain" description="Sensor histidine kinase NatK-like C-terminal" evidence="2">
    <location>
        <begin position="334"/>
        <end position="429"/>
    </location>
</feature>
<dbReference type="Proteomes" id="UP000260783">
    <property type="component" value="Unassembled WGS sequence"/>
</dbReference>
<dbReference type="AlphaFoldDB" id="A0A3E2UDQ1"/>
<dbReference type="SUPFAM" id="SSF55874">
    <property type="entry name" value="ATPase domain of HSP90 chaperone/DNA topoisomerase II/histidine kinase"/>
    <property type="match status" value="1"/>
</dbReference>
<sequence>MEYLLSLAFTLIDILCMVFFLDAFATRRWTGVRFWGVLLTFVLLSFGGLFLNRLLFSGEQSTKIIIVLVTSFFLARILYQEITSIYIFFLVTIEYLLNYALSMGMGMLVSTLYGIEGNEFGYAQVPFVIYSALYYSSELTIVLAFRKFSWVKPSSREASTLGISQLSLYFLYPFSSFLMLIVLLYASSARPLSDGMIAVCCIVIFIANIAVLFLLEQIEQAARTRERLLALDQQLQIQIKNMEAASNLYAAQRKKVHDFRAHINVLDNLLQTHEYTAAEAYIVSVKEFQSERLLLVNTHHPILDALFNTKASFAESVGVEMDFEVNDLSKISLDAADMVVLLSNLIDNAIEACQKLNGKKIVQITAVANDTFFFTVRNTSAPVEIINDSIPTTKQEPEMHGFGLENVKLILKKYSGDYAMSYKDGWFQFTGEIAFSRVS</sequence>